<dbReference type="EMBL" id="PECL01000013">
    <property type="protein sequence ID" value="TEA01052.1"/>
    <property type="molecule type" value="Genomic_DNA"/>
</dbReference>
<reference evidence="1 2" key="1">
    <citation type="journal article" date="2019" name="Sci. Rep.">
        <title>Extended insight into the Mycobacterium chelonae-abscessus complex through whole genome sequencing of Mycobacterium salmoniphilum outbreak and Mycobacterium salmoniphilum-like strains.</title>
        <authorList>
            <person name="Behra P.R.K."/>
            <person name="Das S."/>
            <person name="Pettersson B.M.F."/>
            <person name="Shirreff L."/>
            <person name="DuCote T."/>
            <person name="Jacobsson K.G."/>
            <person name="Ennis D.G."/>
            <person name="Kirsebom L.A."/>
        </authorList>
    </citation>
    <scope>NUCLEOTIDE SEQUENCE [LARGE SCALE GENOMIC DNA]</scope>
    <source>
        <strain evidence="1 2">CCUG 60884</strain>
    </source>
</reference>
<evidence type="ECO:0008006" key="3">
    <source>
        <dbReference type="Google" id="ProtNLM"/>
    </source>
</evidence>
<gene>
    <name evidence="1" type="ORF">CCUG60884_04211</name>
</gene>
<evidence type="ECO:0000313" key="2">
    <source>
        <dbReference type="Proteomes" id="UP000294604"/>
    </source>
</evidence>
<organism evidence="1 2">
    <name type="scientific">Mycobacteroides salmoniphilum</name>
    <dbReference type="NCBI Taxonomy" id="404941"/>
    <lineage>
        <taxon>Bacteria</taxon>
        <taxon>Bacillati</taxon>
        <taxon>Actinomycetota</taxon>
        <taxon>Actinomycetes</taxon>
        <taxon>Mycobacteriales</taxon>
        <taxon>Mycobacteriaceae</taxon>
        <taxon>Mycobacteroides</taxon>
    </lineage>
</organism>
<dbReference type="Proteomes" id="UP000294604">
    <property type="component" value="Unassembled WGS sequence"/>
</dbReference>
<accession>A0A4R8SPS9</accession>
<comment type="caution">
    <text evidence="1">The sequence shown here is derived from an EMBL/GenBank/DDBJ whole genome shotgun (WGS) entry which is preliminary data.</text>
</comment>
<proteinExistence type="predicted"/>
<name>A0A4R8SPS9_9MYCO</name>
<dbReference type="AlphaFoldDB" id="A0A4R8SPS9"/>
<evidence type="ECO:0000313" key="1">
    <source>
        <dbReference type="EMBL" id="TEA01052.1"/>
    </source>
</evidence>
<sequence length="315" mass="34463">MCVRGQFGRRDTQQGLGGLEHRFQRGLVGIVIGTQPVHFQALLLGDIGVHLFQPIAIVRLKIRAREFGNAGQQTVALGERLGLDDEVARDLVGLQLDLSGDVLQRIRDGHLECGGVALRGRDGLRCRHHDRQQIGPFATAVHVDLVHHRTVGVLGFQCRDRDELALGQFEYVVAAIDDLDVVVGEFGDNIAGHVETVVVEDARGHLGALVVAEEHTVGLQQQLTARMWLVGGEVPQLGHIDELVFDDRRALDDSVAEHHAGLGGSITVGQMQLEARLDEFAQLFGQRCRAHHDRQDAATKEVVPNLGLDLCGHRV</sequence>
<protein>
    <recommendedName>
        <fullName evidence="3">NAD-specific glutamate dehydrogenase</fullName>
    </recommendedName>
</protein>